<protein>
    <recommendedName>
        <fullName evidence="2">phosphoglycerate mutase (2,3-diphosphoglycerate-dependent)</fullName>
        <ecNumber evidence="2">5.4.2.11</ecNumber>
    </recommendedName>
</protein>
<dbReference type="SUPFAM" id="SSF53254">
    <property type="entry name" value="Phosphoglycerate mutase-like"/>
    <property type="match status" value="1"/>
</dbReference>
<feature type="region of interest" description="Disordered" evidence="6">
    <location>
        <begin position="571"/>
        <end position="591"/>
    </location>
</feature>
<dbReference type="GO" id="GO:0006096">
    <property type="term" value="P:glycolytic process"/>
    <property type="evidence" value="ECO:0007669"/>
    <property type="project" value="UniProtKB-KW"/>
</dbReference>
<organism evidence="7 8">
    <name type="scientific">Symbiodinium microadriaticum</name>
    <name type="common">Dinoflagellate</name>
    <name type="synonym">Zooxanthella microadriatica</name>
    <dbReference type="NCBI Taxonomy" id="2951"/>
    <lineage>
        <taxon>Eukaryota</taxon>
        <taxon>Sar</taxon>
        <taxon>Alveolata</taxon>
        <taxon>Dinophyceae</taxon>
        <taxon>Suessiales</taxon>
        <taxon>Symbiodiniaceae</taxon>
        <taxon>Symbiodinium</taxon>
    </lineage>
</organism>
<dbReference type="Pfam" id="PF00300">
    <property type="entry name" value="His_Phos_1"/>
    <property type="match status" value="1"/>
</dbReference>
<dbReference type="InterPro" id="IPR029033">
    <property type="entry name" value="His_PPase_superfam"/>
</dbReference>
<evidence type="ECO:0000256" key="4">
    <source>
        <dbReference type="ARBA" id="ARBA00023235"/>
    </source>
</evidence>
<feature type="binding site" evidence="5">
    <location>
        <position position="474"/>
    </location>
    <ligand>
        <name>substrate</name>
    </ligand>
</feature>
<dbReference type="GO" id="GO:0004619">
    <property type="term" value="F:phosphoglycerate mutase activity"/>
    <property type="evidence" value="ECO:0007669"/>
    <property type="project" value="UniProtKB-EC"/>
</dbReference>
<evidence type="ECO:0000256" key="1">
    <source>
        <dbReference type="ARBA" id="ARBA00006717"/>
    </source>
</evidence>
<accession>A0A1Q9E9W3</accession>
<evidence type="ECO:0000256" key="6">
    <source>
        <dbReference type="SAM" id="MobiDB-lite"/>
    </source>
</evidence>
<proteinExistence type="inferred from homology"/>
<keyword evidence="4" id="KW-0413">Isomerase</keyword>
<feature type="region of interest" description="Disordered" evidence="6">
    <location>
        <begin position="206"/>
        <end position="236"/>
    </location>
</feature>
<dbReference type="AlphaFoldDB" id="A0A1Q9E9W3"/>
<dbReference type="PANTHER" id="PTHR11931">
    <property type="entry name" value="PHOSPHOGLYCERATE MUTASE"/>
    <property type="match status" value="1"/>
</dbReference>
<keyword evidence="8" id="KW-1185">Reference proteome</keyword>
<comment type="similarity">
    <text evidence="1">Belongs to the phosphoglycerate mutase family. BPG-dependent PGAM subfamily.</text>
</comment>
<evidence type="ECO:0000313" key="8">
    <source>
        <dbReference type="Proteomes" id="UP000186817"/>
    </source>
</evidence>
<sequence length="858" mass="94354">MLGHLPFLSLPCSPLSGSDGGVDFFFFCVKKASLSMFYGMFLRTPFVTPLKPLKPRFPSLFEALQVILASAPSVPAHDTSRQDIANLHFPLVRYPTLQPTYRKVEIESEKETKMSGFLFVREHQQPSLVAIFIDSSDGAQGGWLFCFAMAKVSGVGRIAPLRQPHRLDGKFTVRSCPLMTGPAGVRNGSPGHGNAARKSITLAGGRRNSLTGDRARTSPICSRAPSPNRAWSPSSPKMAVVPVTSAVLGPGPLPQSPVATSWGWKPATQVEDRRYGPVKSEPLVRKDSMAFVCREGLPLDYGAVAEDVWKDFDASLSKLANEAAFLRGMLKALGREAKGRGDVPRLPSSKLLPMPVCKDMVVEERTKLIEPSAGGLKGRLRENRSPRSVRLGKVVVQTYPANKEITEDGHAPQPPEKEAPTRVRRPFGDAEKNFAGWMDVDLTESGKKAAADAGKCLKEKGLKPGVVFTSKLRRSVCTAWLALMESDNVTLPIINSWRLNERHYGELGSVQLVVSDTVLGMGRAMDVRAGQPFRCEMALHAAGKSRHGQGGSLAAALQELQEARQQLRNVLSRATAEDSHPAGGRSGSGGKTRLRFLGHASHRRCGLFLQRASFRAWAGEAKSAKSGHGPAPVLAELHFRLRNRAGLLRALSAWRLALRRDVRLRRQERLAQTHAAEVARAEGAQHVSEGRLELLCCRLASSTAAACLSRRALLVWRYHCHEAQLEAVAEKSQAIQTETLRLSISGEADKAVALLSAREAALDCELATPLPRCDELIFQLLSARGPSLRYAILRPCWRRWRLRASYGLSWMRQRGVHVTLGCQHLPRFEARQLLSRVIRIWHHGCGGVHRRLPIWCQE</sequence>
<dbReference type="InterPro" id="IPR013078">
    <property type="entry name" value="His_Pase_superF_clade-1"/>
</dbReference>
<name>A0A1Q9E9W3_SYMMI</name>
<feature type="binding site" evidence="5">
    <location>
        <begin position="501"/>
        <end position="504"/>
    </location>
    <ligand>
        <name>substrate</name>
    </ligand>
</feature>
<dbReference type="EMBL" id="LSRX01000216">
    <property type="protein sequence ID" value="OLQ04210.1"/>
    <property type="molecule type" value="Genomic_DNA"/>
</dbReference>
<evidence type="ECO:0000256" key="2">
    <source>
        <dbReference type="ARBA" id="ARBA00012028"/>
    </source>
</evidence>
<dbReference type="EC" id="5.4.2.11" evidence="2"/>
<dbReference type="CDD" id="cd07067">
    <property type="entry name" value="HP_PGM_like"/>
    <property type="match status" value="1"/>
</dbReference>
<dbReference type="NCBIfam" id="TIGR01258">
    <property type="entry name" value="pgm_1"/>
    <property type="match status" value="1"/>
</dbReference>
<gene>
    <name evidence="7" type="primary">gpmA</name>
    <name evidence="7" type="ORF">AK812_SmicGene12768</name>
</gene>
<dbReference type="InterPro" id="IPR005952">
    <property type="entry name" value="Phosphogly_mut1"/>
</dbReference>
<dbReference type="Gene3D" id="3.40.50.1240">
    <property type="entry name" value="Phosphoglycerate mutase-like"/>
    <property type="match status" value="1"/>
</dbReference>
<comment type="caution">
    <text evidence="7">The sequence shown here is derived from an EMBL/GenBank/DDBJ whole genome shotgun (WGS) entry which is preliminary data.</text>
</comment>
<evidence type="ECO:0000313" key="7">
    <source>
        <dbReference type="EMBL" id="OLQ04210.1"/>
    </source>
</evidence>
<dbReference type="OrthoDB" id="439546at2759"/>
<keyword evidence="3" id="KW-0324">Glycolysis</keyword>
<reference evidence="7 8" key="1">
    <citation type="submission" date="2016-02" db="EMBL/GenBank/DDBJ databases">
        <title>Genome analysis of coral dinoflagellate symbionts highlights evolutionary adaptations to a symbiotic lifestyle.</title>
        <authorList>
            <person name="Aranda M."/>
            <person name="Li Y."/>
            <person name="Liew Y.J."/>
            <person name="Baumgarten S."/>
            <person name="Simakov O."/>
            <person name="Wilson M."/>
            <person name="Piel J."/>
            <person name="Ashoor H."/>
            <person name="Bougouffa S."/>
            <person name="Bajic V.B."/>
            <person name="Ryu T."/>
            <person name="Ravasi T."/>
            <person name="Bayer T."/>
            <person name="Micklem G."/>
            <person name="Kim H."/>
            <person name="Bhak J."/>
            <person name="Lajeunesse T.C."/>
            <person name="Voolstra C.R."/>
        </authorList>
    </citation>
    <scope>NUCLEOTIDE SEQUENCE [LARGE SCALE GENOMIC DNA]</scope>
    <source>
        <strain evidence="7 8">CCMP2467</strain>
    </source>
</reference>
<evidence type="ECO:0000256" key="3">
    <source>
        <dbReference type="ARBA" id="ARBA00023152"/>
    </source>
</evidence>
<dbReference type="Proteomes" id="UP000186817">
    <property type="component" value="Unassembled WGS sequence"/>
</dbReference>
<evidence type="ECO:0000256" key="5">
    <source>
        <dbReference type="PIRSR" id="PIRSR613078-2"/>
    </source>
</evidence>